<dbReference type="GO" id="GO:0006281">
    <property type="term" value="P:DNA repair"/>
    <property type="evidence" value="ECO:0007669"/>
    <property type="project" value="UniProtKB-KW"/>
</dbReference>
<evidence type="ECO:0000256" key="4">
    <source>
        <dbReference type="ARBA" id="ARBA00010945"/>
    </source>
</evidence>
<dbReference type="GO" id="GO:0042276">
    <property type="term" value="P:error-prone translesion synthesis"/>
    <property type="evidence" value="ECO:0007669"/>
    <property type="project" value="TreeGrafter"/>
</dbReference>
<keyword evidence="14" id="KW-0234">DNA repair</keyword>
<keyword evidence="13" id="KW-0832">Ubl conjugation</keyword>
<dbReference type="EC" id="2.7.7.7" evidence="5"/>
<keyword evidence="12" id="KW-0460">Magnesium</keyword>
<evidence type="ECO:0000256" key="6">
    <source>
        <dbReference type="ARBA" id="ARBA00022679"/>
    </source>
</evidence>
<dbReference type="GO" id="GO:0008270">
    <property type="term" value="F:zinc ion binding"/>
    <property type="evidence" value="ECO:0007669"/>
    <property type="project" value="UniProtKB-KW"/>
</dbReference>
<feature type="region of interest" description="Disordered" evidence="18">
    <location>
        <begin position="567"/>
        <end position="594"/>
    </location>
</feature>
<proteinExistence type="inferred from homology"/>
<dbReference type="GO" id="GO:0003684">
    <property type="term" value="F:damaged DNA binding"/>
    <property type="evidence" value="ECO:0007669"/>
    <property type="project" value="InterPro"/>
</dbReference>
<evidence type="ECO:0000256" key="10">
    <source>
        <dbReference type="ARBA" id="ARBA00022771"/>
    </source>
</evidence>
<dbReference type="Proteomes" id="UP001353858">
    <property type="component" value="Unassembled WGS sequence"/>
</dbReference>
<comment type="cofactor">
    <cofactor evidence="2">
        <name>Mg(2+)</name>
        <dbReference type="ChEBI" id="CHEBI:18420"/>
    </cofactor>
</comment>
<dbReference type="GO" id="GO:0009411">
    <property type="term" value="P:response to UV"/>
    <property type="evidence" value="ECO:0007669"/>
    <property type="project" value="UniProtKB-ARBA"/>
</dbReference>
<evidence type="ECO:0000256" key="18">
    <source>
        <dbReference type="SAM" id="MobiDB-lite"/>
    </source>
</evidence>
<accession>A0AAN7NYS8</accession>
<evidence type="ECO:0000256" key="8">
    <source>
        <dbReference type="ARBA" id="ARBA00022723"/>
    </source>
</evidence>
<evidence type="ECO:0000256" key="12">
    <source>
        <dbReference type="ARBA" id="ARBA00022842"/>
    </source>
</evidence>
<evidence type="ECO:0000256" key="16">
    <source>
        <dbReference type="ARBA" id="ARBA00044975"/>
    </source>
</evidence>
<dbReference type="Gene3D" id="3.30.70.270">
    <property type="match status" value="1"/>
</dbReference>
<feature type="domain" description="UBZ3-type" evidence="20">
    <location>
        <begin position="607"/>
        <end position="641"/>
    </location>
</feature>
<dbReference type="Gene3D" id="3.30.1490.100">
    <property type="entry name" value="DNA polymerase, Y-family, little finger domain"/>
    <property type="match status" value="1"/>
</dbReference>
<dbReference type="Gene3D" id="3.40.1170.60">
    <property type="match status" value="1"/>
</dbReference>
<dbReference type="InterPro" id="IPR043128">
    <property type="entry name" value="Rev_trsase/Diguanyl_cyclase"/>
</dbReference>
<evidence type="ECO:0000256" key="5">
    <source>
        <dbReference type="ARBA" id="ARBA00012417"/>
    </source>
</evidence>
<dbReference type="Gene3D" id="1.10.150.20">
    <property type="entry name" value="5' to 3' exonuclease, C-terminal subdomain"/>
    <property type="match status" value="1"/>
</dbReference>
<gene>
    <name evidence="21" type="ORF">RN001_015221</name>
</gene>
<evidence type="ECO:0000256" key="1">
    <source>
        <dbReference type="ARBA" id="ARBA00001936"/>
    </source>
</evidence>
<evidence type="ECO:0000256" key="7">
    <source>
        <dbReference type="ARBA" id="ARBA00022695"/>
    </source>
</evidence>
<feature type="domain" description="UBZ3-type" evidence="20">
    <location>
        <begin position="526"/>
        <end position="560"/>
    </location>
</feature>
<dbReference type="SUPFAM" id="SSF56672">
    <property type="entry name" value="DNA/RNA polymerases"/>
    <property type="match status" value="1"/>
</dbReference>
<dbReference type="InterPro" id="IPR017961">
    <property type="entry name" value="DNA_pol_Y-fam_little_finger"/>
</dbReference>
<feature type="domain" description="UmuC" evidence="19">
    <location>
        <begin position="8"/>
        <end position="240"/>
    </location>
</feature>
<comment type="caution">
    <text evidence="21">The sequence shown here is derived from an EMBL/GenBank/DDBJ whole genome shotgun (WGS) entry which is preliminary data.</text>
</comment>
<dbReference type="InterPro" id="IPR036775">
    <property type="entry name" value="DNA_pol_Y-fam_lit_finger_sf"/>
</dbReference>
<sequence>MSHTDRVVVLVDMDCFYCQVEENLNLSLKGKPLAVVQYNAWKGGGIIAVNYAARDRGVTRHMRGDEAKQKCPEIELVQVPNVRGKADLTKYREAGKLVANVLQSFTGLLERASVDEAYLDITEAVAQRRDSSKGEIQLNQIKNTHVAASTNMDFLYNLYSSGLCDENNLKLAYGAVIVEEIRAAVFEQTGYTCSAGIAHNKILAKLACGLNKPNKQTILTNDNVQQLFENLPVQKIRSLGGKFGASLSEDLGVATMGELSKVSEKELRKRYDEKTASFLFNIARGIDLEPVKTRLVSKSIGCCKTFPGKNALLTAESITHWVHELAEEISERLQKDFEENNRKAKQISIVFSQEVNGKDVSNSRVHPLTSHDVEKIAQDTFGVIKKNCMKPNGSFCVKYLGIHASKFEECRKVNAITSFFKVGVAKNERNSVVETKPEDNVLDSTVELDENSSDLIFLNEKDVDGNASKDSISNEIRTEQSDKKESFFLQYFENLRKSKSPVKRDFNTSRILEESVEEEAMPGTSTTEDAEVCEECSESIPVSEMATHKDFHFALKLNQEESLNRKTVAATTTKNKDSGIKPKKRKSHDMPHNSLTKFLKNNYADESIGNVRLCSECNRNIPENEFASHLDYHMAKRIHLEMNPVKSAPISEKNAINSAKKGKKGKTSSGSSKNLTAFFKPVS</sequence>
<evidence type="ECO:0000259" key="20">
    <source>
        <dbReference type="PROSITE" id="PS51907"/>
    </source>
</evidence>
<keyword evidence="11" id="KW-0862">Zinc</keyword>
<dbReference type="PIRSF" id="PIRSF036603">
    <property type="entry name" value="DPol_eta"/>
    <property type="match status" value="1"/>
</dbReference>
<dbReference type="GO" id="GO:0035861">
    <property type="term" value="C:site of double-strand break"/>
    <property type="evidence" value="ECO:0007669"/>
    <property type="project" value="TreeGrafter"/>
</dbReference>
<comment type="similarity">
    <text evidence="4">Belongs to the DNA polymerase type-Y family.</text>
</comment>
<evidence type="ECO:0000256" key="14">
    <source>
        <dbReference type="ARBA" id="ARBA00023204"/>
    </source>
</evidence>
<evidence type="ECO:0000256" key="13">
    <source>
        <dbReference type="ARBA" id="ARBA00022843"/>
    </source>
</evidence>
<keyword evidence="10" id="KW-0863">Zinc-finger</keyword>
<name>A0AAN7NYS8_9COLE</name>
<dbReference type="AlphaFoldDB" id="A0AAN7NYS8"/>
<dbReference type="InterPro" id="IPR041298">
    <property type="entry name" value="UBZ3"/>
</dbReference>
<dbReference type="Pfam" id="PF11799">
    <property type="entry name" value="IMS_C"/>
    <property type="match status" value="1"/>
</dbReference>
<dbReference type="Pfam" id="PF21704">
    <property type="entry name" value="POLH-Rev1_HhH"/>
    <property type="match status" value="1"/>
</dbReference>
<keyword evidence="22" id="KW-1185">Reference proteome</keyword>
<evidence type="ECO:0000256" key="2">
    <source>
        <dbReference type="ARBA" id="ARBA00001946"/>
    </source>
</evidence>
<evidence type="ECO:0000256" key="9">
    <source>
        <dbReference type="ARBA" id="ARBA00022763"/>
    </source>
</evidence>
<dbReference type="SUPFAM" id="SSF100879">
    <property type="entry name" value="Lesion bypass DNA polymerase (Y-family), little finger domain"/>
    <property type="match status" value="1"/>
</dbReference>
<comment type="catalytic activity">
    <reaction evidence="17">
        <text>DNA(n) + a 2'-deoxyribonucleoside 5'-triphosphate = DNA(n+1) + diphosphate</text>
        <dbReference type="Rhea" id="RHEA:22508"/>
        <dbReference type="Rhea" id="RHEA-COMP:17339"/>
        <dbReference type="Rhea" id="RHEA-COMP:17340"/>
        <dbReference type="ChEBI" id="CHEBI:33019"/>
        <dbReference type="ChEBI" id="CHEBI:61560"/>
        <dbReference type="ChEBI" id="CHEBI:173112"/>
        <dbReference type="EC" id="2.7.7.7"/>
    </reaction>
</comment>
<keyword evidence="6" id="KW-0808">Transferase</keyword>
<dbReference type="PANTHER" id="PTHR45873:SF1">
    <property type="entry name" value="DNA POLYMERASE ETA"/>
    <property type="match status" value="1"/>
</dbReference>
<evidence type="ECO:0000256" key="15">
    <source>
        <dbReference type="ARBA" id="ARBA00023242"/>
    </source>
</evidence>
<dbReference type="FunFam" id="3.40.1170.60:FF:000003">
    <property type="entry name" value="DNA polymerase eta"/>
    <property type="match status" value="1"/>
</dbReference>
<comment type="subcellular location">
    <subcellularLocation>
        <location evidence="3">Nucleus</location>
    </subcellularLocation>
</comment>
<keyword evidence="15" id="KW-0539">Nucleus</keyword>
<dbReference type="PROSITE" id="PS50173">
    <property type="entry name" value="UMUC"/>
    <property type="match status" value="1"/>
</dbReference>
<keyword evidence="7" id="KW-0548">Nucleotidyltransferase</keyword>
<evidence type="ECO:0000313" key="22">
    <source>
        <dbReference type="Proteomes" id="UP001353858"/>
    </source>
</evidence>
<evidence type="ECO:0000256" key="17">
    <source>
        <dbReference type="ARBA" id="ARBA00049244"/>
    </source>
</evidence>
<dbReference type="Pfam" id="PF00817">
    <property type="entry name" value="IMS"/>
    <property type="match status" value="1"/>
</dbReference>
<organism evidence="21 22">
    <name type="scientific">Aquatica leii</name>
    <dbReference type="NCBI Taxonomy" id="1421715"/>
    <lineage>
        <taxon>Eukaryota</taxon>
        <taxon>Metazoa</taxon>
        <taxon>Ecdysozoa</taxon>
        <taxon>Arthropoda</taxon>
        <taxon>Hexapoda</taxon>
        <taxon>Insecta</taxon>
        <taxon>Pterygota</taxon>
        <taxon>Neoptera</taxon>
        <taxon>Endopterygota</taxon>
        <taxon>Coleoptera</taxon>
        <taxon>Polyphaga</taxon>
        <taxon>Elateriformia</taxon>
        <taxon>Elateroidea</taxon>
        <taxon>Lampyridae</taxon>
        <taxon>Luciolinae</taxon>
        <taxon>Aquatica</taxon>
    </lineage>
</organism>
<comment type="cofactor">
    <cofactor evidence="1">
        <name>Mn(2+)</name>
        <dbReference type="ChEBI" id="CHEBI:29035"/>
    </cofactor>
</comment>
<dbReference type="InterPro" id="IPR043502">
    <property type="entry name" value="DNA/RNA_pol_sf"/>
</dbReference>
<reference evidence="22" key="1">
    <citation type="submission" date="2023-01" db="EMBL/GenBank/DDBJ databases">
        <title>Key to firefly adult light organ development and bioluminescence: homeobox transcription factors regulate luciferase expression and transportation to peroxisome.</title>
        <authorList>
            <person name="Fu X."/>
        </authorList>
    </citation>
    <scope>NUCLEOTIDE SEQUENCE [LARGE SCALE GENOMIC DNA]</scope>
</reference>
<evidence type="ECO:0000313" key="21">
    <source>
        <dbReference type="EMBL" id="KAK4873192.1"/>
    </source>
</evidence>
<protein>
    <recommendedName>
        <fullName evidence="16">DNA polymerase eta</fullName>
        <ecNumber evidence="5">2.7.7.7</ecNumber>
    </recommendedName>
</protein>
<keyword evidence="8" id="KW-0479">Metal-binding</keyword>
<dbReference type="PROSITE" id="PS51907">
    <property type="entry name" value="ZF_UBZ3"/>
    <property type="match status" value="2"/>
</dbReference>
<dbReference type="EMBL" id="JARPUR010000007">
    <property type="protein sequence ID" value="KAK4873192.1"/>
    <property type="molecule type" value="Genomic_DNA"/>
</dbReference>
<keyword evidence="9" id="KW-0227">DNA damage</keyword>
<dbReference type="Pfam" id="PF18439">
    <property type="entry name" value="zf_UBZ"/>
    <property type="match status" value="2"/>
</dbReference>
<evidence type="ECO:0000256" key="11">
    <source>
        <dbReference type="ARBA" id="ARBA00022833"/>
    </source>
</evidence>
<evidence type="ECO:0000256" key="3">
    <source>
        <dbReference type="ARBA" id="ARBA00004123"/>
    </source>
</evidence>
<dbReference type="GO" id="GO:0003887">
    <property type="term" value="F:DNA-directed DNA polymerase activity"/>
    <property type="evidence" value="ECO:0007669"/>
    <property type="project" value="UniProtKB-EC"/>
</dbReference>
<evidence type="ECO:0000259" key="19">
    <source>
        <dbReference type="PROSITE" id="PS50173"/>
    </source>
</evidence>
<feature type="region of interest" description="Disordered" evidence="18">
    <location>
        <begin position="649"/>
        <end position="683"/>
    </location>
</feature>
<dbReference type="GO" id="GO:0005657">
    <property type="term" value="C:replication fork"/>
    <property type="evidence" value="ECO:0007669"/>
    <property type="project" value="TreeGrafter"/>
</dbReference>
<dbReference type="FunFam" id="1.10.150.20:FF:000014">
    <property type="entry name" value="Polymerase (DNA directed), eta"/>
    <property type="match status" value="1"/>
</dbReference>
<dbReference type="GO" id="GO:0005634">
    <property type="term" value="C:nucleus"/>
    <property type="evidence" value="ECO:0007669"/>
    <property type="project" value="UniProtKB-SubCell"/>
</dbReference>
<dbReference type="FunFam" id="3.30.1490.100:FF:000007">
    <property type="entry name" value="DNA polymerase eta"/>
    <property type="match status" value="1"/>
</dbReference>
<dbReference type="InterPro" id="IPR001126">
    <property type="entry name" value="UmuC"/>
</dbReference>
<dbReference type="PANTHER" id="PTHR45873">
    <property type="entry name" value="DNA POLYMERASE ETA"/>
    <property type="match status" value="1"/>
</dbReference>
<dbReference type="InterPro" id="IPR052230">
    <property type="entry name" value="DNA_polymerase_eta"/>
</dbReference>